<keyword evidence="10" id="KW-0175">Coiled coil</keyword>
<feature type="chain" id="PRO_5037019610" description="Sodium leak channel NALCN" evidence="24">
    <location>
        <begin position="16"/>
        <end position="793"/>
    </location>
</feature>
<evidence type="ECO:0000256" key="7">
    <source>
        <dbReference type="ARBA" id="ARBA00022882"/>
    </source>
</evidence>
<evidence type="ECO:0000256" key="24">
    <source>
        <dbReference type="SAM" id="SignalP"/>
    </source>
</evidence>
<evidence type="ECO:0000256" key="3">
    <source>
        <dbReference type="ARBA" id="ARBA00022461"/>
    </source>
</evidence>
<keyword evidence="7" id="KW-0851">Voltage-gated channel</keyword>
<evidence type="ECO:0000256" key="6">
    <source>
        <dbReference type="ARBA" id="ARBA00022737"/>
    </source>
</evidence>
<evidence type="ECO:0000256" key="2">
    <source>
        <dbReference type="ARBA" id="ARBA00022448"/>
    </source>
</evidence>
<dbReference type="Gene3D" id="1.10.238.10">
    <property type="entry name" value="EF-hand"/>
    <property type="match status" value="1"/>
</dbReference>
<dbReference type="GO" id="GO:0032230">
    <property type="term" value="P:positive regulation of synaptic transmission, GABAergic"/>
    <property type="evidence" value="ECO:0007669"/>
    <property type="project" value="TreeGrafter"/>
</dbReference>
<evidence type="ECO:0000256" key="16">
    <source>
        <dbReference type="ARBA" id="ARBA00023303"/>
    </source>
</evidence>
<evidence type="ECO:0000256" key="18">
    <source>
        <dbReference type="ARBA" id="ARBA00061650"/>
    </source>
</evidence>
<keyword evidence="9" id="KW-0915">Sodium</keyword>
<proteinExistence type="inferred from homology"/>
<evidence type="ECO:0000256" key="19">
    <source>
        <dbReference type="ARBA" id="ARBA00074738"/>
    </source>
</evidence>
<feature type="region of interest" description="Disordered" evidence="22">
    <location>
        <begin position="669"/>
        <end position="691"/>
    </location>
</feature>
<comment type="catalytic activity">
    <reaction evidence="17">
        <text>Na(+)(in) = Na(+)(out)</text>
        <dbReference type="Rhea" id="RHEA:34963"/>
        <dbReference type="ChEBI" id="CHEBI:29101"/>
    </reaction>
</comment>
<feature type="region of interest" description="Disordered" evidence="22">
    <location>
        <begin position="617"/>
        <end position="648"/>
    </location>
</feature>
<feature type="transmembrane region" description="Helical" evidence="23">
    <location>
        <begin position="422"/>
        <end position="446"/>
    </location>
</feature>
<feature type="transmembrane region" description="Helical" evidence="23">
    <location>
        <begin position="296"/>
        <end position="313"/>
    </location>
</feature>
<evidence type="ECO:0000256" key="22">
    <source>
        <dbReference type="SAM" id="MobiDB-lite"/>
    </source>
</evidence>
<keyword evidence="13" id="KW-1015">Disulfide bond</keyword>
<evidence type="ECO:0000259" key="25">
    <source>
        <dbReference type="Pfam" id="PF00520"/>
    </source>
</evidence>
<evidence type="ECO:0000256" key="17">
    <source>
        <dbReference type="ARBA" id="ARBA00036239"/>
    </source>
</evidence>
<keyword evidence="24" id="KW-0732">Signal</keyword>
<keyword evidence="3" id="KW-0894">Sodium channel</keyword>
<keyword evidence="2" id="KW-0813">Transport</keyword>
<feature type="domain" description="Ion transport" evidence="25">
    <location>
        <begin position="2"/>
        <end position="141"/>
    </location>
</feature>
<feature type="transmembrane region" description="Helical" evidence="23">
    <location>
        <begin position="226"/>
        <end position="252"/>
    </location>
</feature>
<comment type="similarity">
    <text evidence="18">Belongs to the NALCN family.</text>
</comment>
<feature type="domain" description="Ion transport" evidence="25">
    <location>
        <begin position="191"/>
        <end position="456"/>
    </location>
</feature>
<dbReference type="InterPro" id="IPR028823">
    <property type="entry name" value="NALCN"/>
</dbReference>
<feature type="transmembrane region" description="Helical" evidence="23">
    <location>
        <begin position="111"/>
        <end position="137"/>
    </location>
</feature>
<keyword evidence="26" id="KW-1185">Reference proteome</keyword>
<evidence type="ECO:0000256" key="9">
    <source>
        <dbReference type="ARBA" id="ARBA00023053"/>
    </source>
</evidence>
<dbReference type="InterPro" id="IPR005821">
    <property type="entry name" value="Ion_trans_dom"/>
</dbReference>
<feature type="compositionally biased region" description="Polar residues" evidence="22">
    <location>
        <begin position="669"/>
        <end position="680"/>
    </location>
</feature>
<sequence length="793" mass="91057">TILLVALMFIFASFGVQIVGGKLAACNDPNVTKREGCVGIFEQKIFVTRMEVYGKNDDELHPKIWVPRVWTNPRNFNFDHIGNAMLALFETLSYKGWNVIRDILWMRQGPWAVIFIHIYVFMGCMIGLTLFVGVVIANYTENRGTALLTVDQRRWHDLKARLKMAQPLHVPPKPAESAKLRTYLYEITMSKWFKQAFAILVVVNSGTLVIPWNVEEEENSYNTLLFLTALSAIANILFTVEILLKMIAFTFYGFWESRRNRIDLLITVLGLFWIVTHFIMALPASAVRGQIGLKKYTYTFGYMVVILRFFTIAGRKSTLKMLMLTVVMSMVRSLFIITAMFLLVLFYAYAGVILFGMVKYGQAVSKHVNFRSGKEALVVLFRSVTGEDWNDIMHDCMRSPPLCYYEEGINYWQTDCGNYFGAVIYFCSFYLIITYIVLNLLVAVIIENFSLFYSSEEDALLSYADIRNFQQVWNMVDIEQKRAIPVRRVKFLLRLLKGRLEVDPNKDRLLFKHMCYEMVRLHNGDDISFHDILNMLSYRSVDIRKSLQLEELLQREELEYIIEEEVAKQTIRSWLEGCLRRIKAQQNKDVPLIAQLRPLLNQQHNLPSMMQLNQISNQLSTQEQTEKPSDVVDSEEEDLIRRKATRKSRRSSIPELVGEAKKFIFNSGMSGKQKSIQTDRPGSLTERSKSMLGGEKAVTNPIARNEKRSALKAVQMPTYELPELKEWGEENGDGTVTDRRYSVEAALLSTFTNDYPLGKPDSSLSLETLSGLTQDNTSDIKGWWGDVAATSSI</sequence>
<feature type="transmembrane region" description="Helical" evidence="23">
    <location>
        <begin position="334"/>
        <end position="358"/>
    </location>
</feature>
<dbReference type="GO" id="GO:0034702">
    <property type="term" value="C:monoatomic ion channel complex"/>
    <property type="evidence" value="ECO:0007669"/>
    <property type="project" value="UniProtKB-KW"/>
</dbReference>
<evidence type="ECO:0000256" key="5">
    <source>
        <dbReference type="ARBA" id="ARBA00022692"/>
    </source>
</evidence>
<dbReference type="AlphaFoldDB" id="A0A915BB66"/>
<evidence type="ECO:0000256" key="23">
    <source>
        <dbReference type="SAM" id="Phobius"/>
    </source>
</evidence>
<name>A0A915BB66_PARUN</name>
<evidence type="ECO:0000256" key="15">
    <source>
        <dbReference type="ARBA" id="ARBA00023201"/>
    </source>
</evidence>
<keyword evidence="4" id="KW-1003">Cell membrane</keyword>
<keyword evidence="12 23" id="KW-0472">Membrane</keyword>
<keyword evidence="15" id="KW-0739">Sodium transport</keyword>
<dbReference type="Proteomes" id="UP000887569">
    <property type="component" value="Unplaced"/>
</dbReference>
<feature type="signal peptide" evidence="24">
    <location>
        <begin position="1"/>
        <end position="15"/>
    </location>
</feature>
<accession>A0A915BB66</accession>
<keyword evidence="16" id="KW-0407">Ion channel</keyword>
<evidence type="ECO:0000256" key="21">
    <source>
        <dbReference type="ARBA" id="ARBA00082498"/>
    </source>
</evidence>
<dbReference type="FunFam" id="1.10.287.70:FF:000060">
    <property type="entry name" value="Sodium leak channel non-selective protein"/>
    <property type="match status" value="1"/>
</dbReference>
<reference evidence="27" key="1">
    <citation type="submission" date="2022-11" db="UniProtKB">
        <authorList>
            <consortium name="WormBaseParasite"/>
        </authorList>
    </citation>
    <scope>IDENTIFICATION</scope>
</reference>
<dbReference type="PANTHER" id="PTHR46141">
    <property type="entry name" value="SODIUM LEAK CHANNEL NON-SELECTIVE PROTEIN"/>
    <property type="match status" value="1"/>
</dbReference>
<dbReference type="SUPFAM" id="SSF81324">
    <property type="entry name" value="Voltage-gated potassium channels"/>
    <property type="match status" value="2"/>
</dbReference>
<keyword evidence="11" id="KW-0406">Ion transport</keyword>
<dbReference type="Gene3D" id="1.10.287.70">
    <property type="match status" value="2"/>
</dbReference>
<organism evidence="26 27">
    <name type="scientific">Parascaris univalens</name>
    <name type="common">Nematode worm</name>
    <dbReference type="NCBI Taxonomy" id="6257"/>
    <lineage>
        <taxon>Eukaryota</taxon>
        <taxon>Metazoa</taxon>
        <taxon>Ecdysozoa</taxon>
        <taxon>Nematoda</taxon>
        <taxon>Chromadorea</taxon>
        <taxon>Rhabditida</taxon>
        <taxon>Spirurina</taxon>
        <taxon>Ascaridomorpha</taxon>
        <taxon>Ascaridoidea</taxon>
        <taxon>Ascarididae</taxon>
        <taxon>Parascaris</taxon>
    </lineage>
</organism>
<keyword evidence="8 23" id="KW-1133">Transmembrane helix</keyword>
<feature type="transmembrane region" description="Helical" evidence="23">
    <location>
        <begin position="196"/>
        <end position="214"/>
    </location>
</feature>
<evidence type="ECO:0000256" key="20">
    <source>
        <dbReference type="ARBA" id="ARBA00081688"/>
    </source>
</evidence>
<evidence type="ECO:0000256" key="1">
    <source>
        <dbReference type="ARBA" id="ARBA00004651"/>
    </source>
</evidence>
<dbReference type="FunFam" id="1.10.238.10:FF:000080">
    <property type="entry name" value="Sodium leak channel non-selective protein"/>
    <property type="match status" value="1"/>
</dbReference>
<evidence type="ECO:0000313" key="27">
    <source>
        <dbReference type="WBParaSite" id="PgR032X_g015_t01"/>
    </source>
</evidence>
<dbReference type="Pfam" id="PF00520">
    <property type="entry name" value="Ion_trans"/>
    <property type="match status" value="2"/>
</dbReference>
<dbReference type="PANTHER" id="PTHR46141:SF1">
    <property type="entry name" value="SODIUM LEAK CHANNEL NALCN"/>
    <property type="match status" value="1"/>
</dbReference>
<keyword evidence="5 23" id="KW-0812">Transmembrane</keyword>
<dbReference type="GO" id="GO:0032224">
    <property type="term" value="P:positive regulation of synaptic transmission, cholinergic"/>
    <property type="evidence" value="ECO:0007669"/>
    <property type="project" value="TreeGrafter"/>
</dbReference>
<evidence type="ECO:0000256" key="14">
    <source>
        <dbReference type="ARBA" id="ARBA00023180"/>
    </source>
</evidence>
<evidence type="ECO:0000256" key="12">
    <source>
        <dbReference type="ARBA" id="ARBA00023136"/>
    </source>
</evidence>
<comment type="subcellular location">
    <subcellularLocation>
        <location evidence="1">Cell membrane</location>
        <topology evidence="1">Multi-pass membrane protein</topology>
    </subcellularLocation>
</comment>
<evidence type="ECO:0000256" key="4">
    <source>
        <dbReference type="ARBA" id="ARBA00022475"/>
    </source>
</evidence>
<evidence type="ECO:0000256" key="8">
    <source>
        <dbReference type="ARBA" id="ARBA00022989"/>
    </source>
</evidence>
<keyword evidence="6" id="KW-0677">Repeat</keyword>
<evidence type="ECO:0000256" key="10">
    <source>
        <dbReference type="ARBA" id="ARBA00023054"/>
    </source>
</evidence>
<evidence type="ECO:0000256" key="13">
    <source>
        <dbReference type="ARBA" id="ARBA00023157"/>
    </source>
</evidence>
<keyword evidence="14" id="KW-0325">Glycoprotein</keyword>
<feature type="transmembrane region" description="Helical" evidence="23">
    <location>
        <begin position="264"/>
        <end position="284"/>
    </location>
</feature>
<dbReference type="InterPro" id="IPR027359">
    <property type="entry name" value="Volt_channel_dom_sf"/>
</dbReference>
<dbReference type="GO" id="GO:0005886">
    <property type="term" value="C:plasma membrane"/>
    <property type="evidence" value="ECO:0007669"/>
    <property type="project" value="UniProtKB-SubCell"/>
</dbReference>
<dbReference type="WBParaSite" id="PgR032X_g015_t01">
    <property type="protein sequence ID" value="PgR032X_g015_t01"/>
    <property type="gene ID" value="PgR032X_g015"/>
</dbReference>
<evidence type="ECO:0000256" key="11">
    <source>
        <dbReference type="ARBA" id="ARBA00023065"/>
    </source>
</evidence>
<dbReference type="FunFam" id="1.10.287.70:FF:000061">
    <property type="entry name" value="Sodium leak channel non-selective protein"/>
    <property type="match status" value="1"/>
</dbReference>
<protein>
    <recommendedName>
        <fullName evidence="19">Sodium leak channel NALCN</fullName>
    </recommendedName>
    <alternativeName>
        <fullName evidence="20">Sodium leak channel non-selective protein</fullName>
    </alternativeName>
    <alternativeName>
        <fullName evidence="21">Voltage gated channel-like protein 1</fullName>
    </alternativeName>
</protein>
<dbReference type="GO" id="GO:0005272">
    <property type="term" value="F:sodium channel activity"/>
    <property type="evidence" value="ECO:0007669"/>
    <property type="project" value="UniProtKB-KW"/>
</dbReference>
<evidence type="ECO:0000313" key="26">
    <source>
        <dbReference type="Proteomes" id="UP000887569"/>
    </source>
</evidence>
<dbReference type="Gene3D" id="1.20.120.350">
    <property type="entry name" value="Voltage-gated potassium channels. Chain C"/>
    <property type="match status" value="1"/>
</dbReference>